<dbReference type="Proteomes" id="UP000006241">
    <property type="component" value="Unassembled WGS sequence"/>
</dbReference>
<organism evidence="1 2">
    <name type="scientific">Sphingobacterium spiritivorum ATCC 33300</name>
    <dbReference type="NCBI Taxonomy" id="525372"/>
    <lineage>
        <taxon>Bacteria</taxon>
        <taxon>Pseudomonadati</taxon>
        <taxon>Bacteroidota</taxon>
        <taxon>Sphingobacteriia</taxon>
        <taxon>Sphingobacteriales</taxon>
        <taxon>Sphingobacteriaceae</taxon>
        <taxon>Sphingobacterium</taxon>
    </lineage>
</organism>
<dbReference type="Pfam" id="PF12771">
    <property type="entry name" value="SusD-like_2"/>
    <property type="match status" value="1"/>
</dbReference>
<dbReference type="EMBL" id="ACHB01000003">
    <property type="protein sequence ID" value="EEI94161.1"/>
    <property type="molecule type" value="Genomic_DNA"/>
</dbReference>
<reference evidence="1 2" key="1">
    <citation type="submission" date="2009-01" db="EMBL/GenBank/DDBJ databases">
        <authorList>
            <person name="Qin X."/>
            <person name="Bachman B."/>
            <person name="Battles P."/>
            <person name="Bell A."/>
            <person name="Bess C."/>
            <person name="Bickham C."/>
            <person name="Chaboub L."/>
            <person name="Chen D."/>
            <person name="Coyle M."/>
            <person name="Deiros D.R."/>
            <person name="Dinh H."/>
            <person name="Forbes L."/>
            <person name="Fowler G."/>
            <person name="Francisco L."/>
            <person name="Fu Q."/>
            <person name="Gubbala S."/>
            <person name="Hale W."/>
            <person name="Han Y."/>
            <person name="Hemphill L."/>
            <person name="Highlander S.K."/>
            <person name="Hirani K."/>
            <person name="Hogues M."/>
            <person name="Jackson L."/>
            <person name="Jakkamsetti A."/>
            <person name="Javaid M."/>
            <person name="Jiang H."/>
            <person name="Korchina V."/>
            <person name="Kovar C."/>
            <person name="Lara F."/>
            <person name="Lee S."/>
            <person name="Mata R."/>
            <person name="Mathew T."/>
            <person name="Moen C."/>
            <person name="Morales K."/>
            <person name="Munidasa M."/>
            <person name="Nazareth L."/>
            <person name="Ngo R."/>
            <person name="Nguyen L."/>
            <person name="Okwuonu G."/>
            <person name="Ongeri F."/>
            <person name="Patil S."/>
            <person name="Petrosino J."/>
            <person name="Pham C."/>
            <person name="Pham P."/>
            <person name="Pu L.-L."/>
            <person name="Puazo M."/>
            <person name="Raj R."/>
            <person name="Reid J."/>
            <person name="Rouhana J."/>
            <person name="Saada N."/>
            <person name="Shang Y."/>
            <person name="Simmons D."/>
            <person name="Thornton R."/>
            <person name="Warren J."/>
            <person name="Weissenberger G."/>
            <person name="Zhang J."/>
            <person name="Zhang L."/>
            <person name="Zhou C."/>
            <person name="Zhu D."/>
            <person name="Muzny D."/>
            <person name="Worley K."/>
            <person name="Gibbs R."/>
        </authorList>
    </citation>
    <scope>NUCLEOTIDE SEQUENCE [LARGE SCALE GENOMIC DNA]</scope>
    <source>
        <strain evidence="1 2">ATCC 33300</strain>
    </source>
</reference>
<evidence type="ECO:0008006" key="3">
    <source>
        <dbReference type="Google" id="ProtNLM"/>
    </source>
</evidence>
<dbReference type="SUPFAM" id="SSF48452">
    <property type="entry name" value="TPR-like"/>
    <property type="match status" value="1"/>
</dbReference>
<evidence type="ECO:0000313" key="2">
    <source>
        <dbReference type="Proteomes" id="UP000006241"/>
    </source>
</evidence>
<dbReference type="AlphaFoldDB" id="C2FS41"/>
<comment type="caution">
    <text evidence="1">The sequence shown here is derived from an EMBL/GenBank/DDBJ whole genome shotgun (WGS) entry which is preliminary data.</text>
</comment>
<name>C2FS41_SPHSI</name>
<gene>
    <name evidence="1" type="ORF">HMPREF0765_0147</name>
</gene>
<evidence type="ECO:0000313" key="1">
    <source>
        <dbReference type="EMBL" id="EEI94161.1"/>
    </source>
</evidence>
<accession>C2FS41</accession>
<dbReference type="Gene3D" id="1.25.40.390">
    <property type="match status" value="1"/>
</dbReference>
<protein>
    <recommendedName>
        <fullName evidence="3">SusD/RagB family nutrient-binding outer membrane lipoprotein</fullName>
    </recommendedName>
</protein>
<proteinExistence type="predicted"/>
<dbReference type="HOGENOM" id="CLU_025928_3_0_10"/>
<dbReference type="InterPro" id="IPR011990">
    <property type="entry name" value="TPR-like_helical_dom_sf"/>
</dbReference>
<dbReference type="InterPro" id="IPR041662">
    <property type="entry name" value="SusD-like_2"/>
</dbReference>
<sequence length="534" mass="60260">MGLFHYLNPTLLVLIFLYKHRIMTRILKNITTVLALVVVSSCSKLDINENPVNPVTVPSTQRLAAIEANLAYSLYSQARWGAYHSYYLTTRTGNSNAQTDTWNYNSITRLGAWRWHYFDVGSNIIGQAGMIVRAKEEGSNNYIGVGKIMLALSYLSATDVFGDMPMKEAYIGSFNPLYDSQEEILKNILVLLDEGVADLNNVSDQALSMNAKTDIIYQGDLNKWKGLAEAVRARVKLRTANFQNGHQELLTIVNNAIANFSDALYTYPKGSTSSWQRNLWGPSGPPPAGEAFQFADIKSDLETTLPTDVLMKSLTIDEVNKVYDPRLLKLTTPGVNNKYLGAKMSEGLRDVNLPTGTVYQDFANLRNGFWTSDDSPYPILLKEELYFIKAETQFYLGDTEGALASYHTGIDLNLRRLGVAEGQIISYMGSAKVAQNASALTIADIMLQKYIALYLQGETWTDIRRYGYSKKAYPNLYYPRYALTEWTGRYIQRLPYDPQTEYVYNPKEIARLGATARDWVFKPVWWAEKSTLKD</sequence>